<dbReference type="EMBL" id="JACIFO010000002">
    <property type="protein sequence ID" value="MBB4118501.1"/>
    <property type="molecule type" value="Genomic_DNA"/>
</dbReference>
<reference evidence="1 2" key="1">
    <citation type="submission" date="2020-08" db="EMBL/GenBank/DDBJ databases">
        <title>Genomic Encyclopedia of Type Strains, Phase IV (KMG-IV): sequencing the most valuable type-strain genomes for metagenomic binning, comparative biology and taxonomic classification.</title>
        <authorList>
            <person name="Goeker M."/>
        </authorList>
    </citation>
    <scope>NUCLEOTIDE SEQUENCE [LARGE SCALE GENOMIC DNA]</scope>
    <source>
        <strain evidence="1 2">DSM 29568</strain>
    </source>
</reference>
<protein>
    <recommendedName>
        <fullName evidence="3">DUF4625 domain-containing protein</fullName>
    </recommendedName>
</protein>
<name>A0A840EN58_9FLAO</name>
<sequence>MKLKHIYLPALLGISLFTSCSDDDDSLDATAPEIIVNEPTNDAHFHKGEEIHLDVDLLDNEALASYKIEIHSNFDGHTHGEARLLTTASPWAYQSTENIEGNVKEYNIHQHIVIPEDILEGAYHLGITAIDHVGNQNQAFIEIEIGHHNDHGDTHTLSIENLIASDVAPGSDIHTEAALTAAHGIQKVVVNIHGHGLNPTGDEIAWTFDQEYTNYSGTSATFHEHIDVPANATEGEYHITLTLIDNDGEHTSKGAHFHINHEAGGHDH</sequence>
<keyword evidence="2" id="KW-1185">Reference proteome</keyword>
<evidence type="ECO:0000313" key="2">
    <source>
        <dbReference type="Proteomes" id="UP000553034"/>
    </source>
</evidence>
<evidence type="ECO:0000313" key="1">
    <source>
        <dbReference type="EMBL" id="MBB4118501.1"/>
    </source>
</evidence>
<organism evidence="1 2">
    <name type="scientific">Mesonia hippocampi</name>
    <dbReference type="NCBI Taxonomy" id="1628250"/>
    <lineage>
        <taxon>Bacteria</taxon>
        <taxon>Pseudomonadati</taxon>
        <taxon>Bacteroidota</taxon>
        <taxon>Flavobacteriia</taxon>
        <taxon>Flavobacteriales</taxon>
        <taxon>Flavobacteriaceae</taxon>
        <taxon>Mesonia</taxon>
    </lineage>
</organism>
<gene>
    <name evidence="1" type="ORF">GGR32_000775</name>
</gene>
<dbReference type="InterPro" id="IPR027829">
    <property type="entry name" value="DUF4625"/>
</dbReference>
<dbReference type="Proteomes" id="UP000553034">
    <property type="component" value="Unassembled WGS sequence"/>
</dbReference>
<dbReference type="AlphaFoldDB" id="A0A840EN58"/>
<comment type="caution">
    <text evidence="1">The sequence shown here is derived from an EMBL/GenBank/DDBJ whole genome shotgun (WGS) entry which is preliminary data.</text>
</comment>
<evidence type="ECO:0008006" key="3">
    <source>
        <dbReference type="Google" id="ProtNLM"/>
    </source>
</evidence>
<dbReference type="PROSITE" id="PS51257">
    <property type="entry name" value="PROKAR_LIPOPROTEIN"/>
    <property type="match status" value="1"/>
</dbReference>
<dbReference type="RefSeq" id="WP_183476636.1">
    <property type="nucleotide sequence ID" value="NZ_JACIFO010000002.1"/>
</dbReference>
<accession>A0A840EN58</accession>
<dbReference type="Pfam" id="PF15418">
    <property type="entry name" value="DUF4625"/>
    <property type="match status" value="2"/>
</dbReference>
<proteinExistence type="predicted"/>